<dbReference type="SUPFAM" id="SSF47973">
    <property type="entry name" value="Ribosomal protein S7"/>
    <property type="match status" value="1"/>
</dbReference>
<dbReference type="InterPro" id="IPR005717">
    <property type="entry name" value="Ribosomal_uS7_bac/org-type"/>
</dbReference>
<evidence type="ECO:0000256" key="5">
    <source>
        <dbReference type="ARBA" id="ARBA00023274"/>
    </source>
</evidence>
<dbReference type="GO" id="GO:0006412">
    <property type="term" value="P:translation"/>
    <property type="evidence" value="ECO:0007669"/>
    <property type="project" value="InterPro"/>
</dbReference>
<dbReference type="PIRSF" id="PIRSF002122">
    <property type="entry name" value="RPS7p_RPS7a_RPS5e_RPS7o"/>
    <property type="match status" value="1"/>
</dbReference>
<dbReference type="NCBIfam" id="TIGR01029">
    <property type="entry name" value="rpsG_bact"/>
    <property type="match status" value="1"/>
</dbReference>
<sequence length="150" mass="17324">MELKKIVSDQAIQAKNEDNPIIHKFIRILMKDGKKYIAIKIIKHSIQHLGIPAILTAIENVKPFLEVRPIRIAGTTYQVPYEIKESRQLYLAIKWLILGSKSRNEKTMAQKLLAELTAAVKKQGFAIKKKEEFHKLAEANRAFSNFRWMP</sequence>
<dbReference type="InterPro" id="IPR036823">
    <property type="entry name" value="Ribosomal_uS7_dom_sf"/>
</dbReference>
<dbReference type="PANTHER" id="PTHR11205">
    <property type="entry name" value="RIBOSOMAL PROTEIN S7"/>
    <property type="match status" value="1"/>
</dbReference>
<keyword evidence="9" id="KW-0496">Mitochondrion</keyword>
<dbReference type="AlphaFoldDB" id="A0A146I6I1"/>
<evidence type="ECO:0000256" key="3">
    <source>
        <dbReference type="ARBA" id="ARBA00022884"/>
    </source>
</evidence>
<dbReference type="Gene3D" id="1.10.455.10">
    <property type="entry name" value="Ribosomal protein S7 domain"/>
    <property type="match status" value="1"/>
</dbReference>
<evidence type="ECO:0000256" key="2">
    <source>
        <dbReference type="ARBA" id="ARBA00022730"/>
    </source>
</evidence>
<keyword evidence="4 6" id="KW-0689">Ribosomal protein</keyword>
<dbReference type="RefSeq" id="YP_009245587.1">
    <property type="nucleotide sequence ID" value="NC_029886.1"/>
</dbReference>
<reference evidence="9" key="1">
    <citation type="submission" date="2015-10" db="EMBL/GenBank/DDBJ databases">
        <title>The mitochondrial genome of Diphylleia rotans.</title>
        <authorList>
            <person name="Kamikawa R."/>
            <person name="Roger A.J."/>
        </authorList>
    </citation>
    <scope>NUCLEOTIDE SEQUENCE</scope>
    <source>
        <strain evidence="9">NIES-3764</strain>
    </source>
</reference>
<dbReference type="GO" id="GO:0019843">
    <property type="term" value="F:rRNA binding"/>
    <property type="evidence" value="ECO:0007669"/>
    <property type="project" value="UniProtKB-KW"/>
</dbReference>
<evidence type="ECO:0000256" key="6">
    <source>
        <dbReference type="RuleBase" id="RU003619"/>
    </source>
</evidence>
<evidence type="ECO:0000256" key="4">
    <source>
        <dbReference type="ARBA" id="ARBA00022980"/>
    </source>
</evidence>
<dbReference type="InterPro" id="IPR000235">
    <property type="entry name" value="Ribosomal_uS7"/>
</dbReference>
<keyword evidence="5 6" id="KW-0687">Ribonucleoprotein</keyword>
<keyword evidence="2 7" id="KW-0699">rRNA-binding</keyword>
<dbReference type="EMBL" id="AP015014">
    <property type="protein sequence ID" value="BAU71439.1"/>
    <property type="molecule type" value="Genomic_DNA"/>
</dbReference>
<gene>
    <name evidence="9" type="primary">rps7</name>
</gene>
<geneLocation type="mitochondrion" evidence="9"/>
<dbReference type="GO" id="GO:0015935">
    <property type="term" value="C:small ribosomal subunit"/>
    <property type="evidence" value="ECO:0007669"/>
    <property type="project" value="InterPro"/>
</dbReference>
<evidence type="ECO:0000259" key="8">
    <source>
        <dbReference type="Pfam" id="PF00177"/>
    </source>
</evidence>
<name>A0A146I6I1_9EUKA</name>
<protein>
    <recommendedName>
        <fullName evidence="7">Ribosomal protein S7</fullName>
    </recommendedName>
</protein>
<evidence type="ECO:0000256" key="7">
    <source>
        <dbReference type="RuleBase" id="RU003620"/>
    </source>
</evidence>
<dbReference type="PROSITE" id="PS00052">
    <property type="entry name" value="RIBOSOMAL_S7"/>
    <property type="match status" value="1"/>
</dbReference>
<dbReference type="GO" id="GO:0003735">
    <property type="term" value="F:structural constituent of ribosome"/>
    <property type="evidence" value="ECO:0007669"/>
    <property type="project" value="InterPro"/>
</dbReference>
<evidence type="ECO:0000256" key="1">
    <source>
        <dbReference type="ARBA" id="ARBA00007151"/>
    </source>
</evidence>
<organism evidence="9">
    <name type="scientific">Diphylleia rotans</name>
    <dbReference type="NCBI Taxonomy" id="190327"/>
    <lineage>
        <taxon>Eukaryota</taxon>
        <taxon>CRuMs</taxon>
        <taxon>Collodictyonidae</taxon>
        <taxon>Diphylleia</taxon>
    </lineage>
</organism>
<dbReference type="InterPro" id="IPR020606">
    <property type="entry name" value="Ribosomal_uS7_CS"/>
</dbReference>
<feature type="domain" description="Small ribosomal subunit protein uS7" evidence="8">
    <location>
        <begin position="11"/>
        <end position="141"/>
    </location>
</feature>
<proteinExistence type="inferred from homology"/>
<dbReference type="GeneID" id="27217953"/>
<comment type="similarity">
    <text evidence="1 6">Belongs to the universal ribosomal protein uS7 family.</text>
</comment>
<dbReference type="Pfam" id="PF00177">
    <property type="entry name" value="Ribosomal_S7"/>
    <property type="match status" value="1"/>
</dbReference>
<dbReference type="InterPro" id="IPR023798">
    <property type="entry name" value="Ribosomal_uS7_dom"/>
</dbReference>
<keyword evidence="3 7" id="KW-0694">RNA-binding</keyword>
<evidence type="ECO:0000313" key="9">
    <source>
        <dbReference type="EMBL" id="BAU71439.1"/>
    </source>
</evidence>
<accession>A0A146I6I1</accession>